<evidence type="ECO:0000256" key="1">
    <source>
        <dbReference type="ARBA" id="ARBA00004442"/>
    </source>
</evidence>
<evidence type="ECO:0000256" key="2">
    <source>
        <dbReference type="ARBA" id="ARBA00022729"/>
    </source>
</evidence>
<evidence type="ECO:0000313" key="9">
    <source>
        <dbReference type="Proteomes" id="UP000680348"/>
    </source>
</evidence>
<dbReference type="AlphaFoldDB" id="A0A942E1C7"/>
<comment type="subcellular location">
    <subcellularLocation>
        <location evidence="1">Cell outer membrane</location>
    </subcellularLocation>
</comment>
<feature type="chain" id="PRO_5038018219" evidence="6">
    <location>
        <begin position="30"/>
        <end position="224"/>
    </location>
</feature>
<dbReference type="RefSeq" id="WP_188256862.1">
    <property type="nucleotide sequence ID" value="NZ_JABVCF010000013.1"/>
</dbReference>
<dbReference type="GO" id="GO:0009279">
    <property type="term" value="C:cell outer membrane"/>
    <property type="evidence" value="ECO:0007669"/>
    <property type="project" value="UniProtKB-SubCell"/>
</dbReference>
<comment type="caution">
    <text evidence="8">The sequence shown here is derived from an EMBL/GenBank/DDBJ whole genome shotgun (WGS) entry which is preliminary data.</text>
</comment>
<evidence type="ECO:0000256" key="4">
    <source>
        <dbReference type="ARBA" id="ARBA00023237"/>
    </source>
</evidence>
<keyword evidence="4" id="KW-0998">Cell outer membrane</keyword>
<dbReference type="PANTHER" id="PTHR34001">
    <property type="entry name" value="BLL7405 PROTEIN"/>
    <property type="match status" value="1"/>
</dbReference>
<accession>A0A942E1C7</accession>
<dbReference type="InterPro" id="IPR011250">
    <property type="entry name" value="OMP/PagP_B-barrel"/>
</dbReference>
<evidence type="ECO:0000256" key="6">
    <source>
        <dbReference type="SAM" id="SignalP"/>
    </source>
</evidence>
<dbReference type="InterPro" id="IPR027385">
    <property type="entry name" value="Beta-barrel_OMP"/>
</dbReference>
<dbReference type="SUPFAM" id="SSF56925">
    <property type="entry name" value="OMPA-like"/>
    <property type="match status" value="1"/>
</dbReference>
<reference evidence="8" key="1">
    <citation type="submission" date="2021-04" db="EMBL/GenBank/DDBJ databases">
        <title>Pseudaminobacter soli sp. nov., isolated from paddy soil contaminated by heavy metals.</title>
        <authorList>
            <person name="Zhang K."/>
        </authorList>
    </citation>
    <scope>NUCLEOTIDE SEQUENCE</scope>
    <source>
        <strain evidence="8">19-2017</strain>
    </source>
</reference>
<feature type="signal peptide" evidence="6">
    <location>
        <begin position="1"/>
        <end position="29"/>
    </location>
</feature>
<keyword evidence="3" id="KW-0472">Membrane</keyword>
<comment type="similarity">
    <text evidence="5">Belongs to the Omp25/RopB family.</text>
</comment>
<evidence type="ECO:0000259" key="7">
    <source>
        <dbReference type="Pfam" id="PF13505"/>
    </source>
</evidence>
<dbReference type="Pfam" id="PF13505">
    <property type="entry name" value="OMP_b-brl"/>
    <property type="match status" value="1"/>
</dbReference>
<dbReference type="Gene3D" id="2.40.160.20">
    <property type="match status" value="1"/>
</dbReference>
<keyword evidence="2 6" id="KW-0732">Signal</keyword>
<evidence type="ECO:0000256" key="5">
    <source>
        <dbReference type="ARBA" id="ARBA00038306"/>
    </source>
</evidence>
<evidence type="ECO:0000313" key="8">
    <source>
        <dbReference type="EMBL" id="MBS3651298.1"/>
    </source>
</evidence>
<dbReference type="Proteomes" id="UP000680348">
    <property type="component" value="Unassembled WGS sequence"/>
</dbReference>
<protein>
    <submittedName>
        <fullName evidence="8">Porin family protein</fullName>
    </submittedName>
</protein>
<keyword evidence="9" id="KW-1185">Reference proteome</keyword>
<proteinExistence type="inferred from homology"/>
<evidence type="ECO:0000256" key="3">
    <source>
        <dbReference type="ARBA" id="ARBA00023136"/>
    </source>
</evidence>
<organism evidence="8 9">
    <name type="scientific">Pseudaminobacter soli</name>
    <name type="common">ex Zhang et al. 2022</name>
    <dbReference type="NCBI Taxonomy" id="2831468"/>
    <lineage>
        <taxon>Bacteria</taxon>
        <taxon>Pseudomonadati</taxon>
        <taxon>Pseudomonadota</taxon>
        <taxon>Alphaproteobacteria</taxon>
        <taxon>Hyphomicrobiales</taxon>
        <taxon>Phyllobacteriaceae</taxon>
        <taxon>Pseudaminobacter</taxon>
    </lineage>
</organism>
<sequence length="224" mass="22695">MSAKTTNFSLLSATALGLVAFLGINAANAADAIEAIPAPAMPMEEPPVAATWGGPYVGVYGGYGFSGTSEDEAAGNDIGTKGFLGGGFAGYNFDTGTGFVAGIEGDVGYSGVKGDNAGTTVKSGVDGSARARLGYTITPDLLAYATAGGAAKRMSVEEGGVKDSATQLGWTAGVGADMKITEKVFGRVEYRYTDYGSETFSTGSGDRDVSAKDHRIQMGLGVSF</sequence>
<dbReference type="InterPro" id="IPR051692">
    <property type="entry name" value="OMP-like"/>
</dbReference>
<dbReference type="EMBL" id="JAGWCR010000013">
    <property type="protein sequence ID" value="MBS3651298.1"/>
    <property type="molecule type" value="Genomic_DNA"/>
</dbReference>
<name>A0A942E1C7_9HYPH</name>
<dbReference type="PANTHER" id="PTHR34001:SF3">
    <property type="entry name" value="BLL7405 PROTEIN"/>
    <property type="match status" value="1"/>
</dbReference>
<feature type="domain" description="Outer membrane protein beta-barrel" evidence="7">
    <location>
        <begin position="35"/>
        <end position="224"/>
    </location>
</feature>
<gene>
    <name evidence="8" type="ORF">KEU06_22040</name>
</gene>